<proteinExistence type="predicted"/>
<dbReference type="InterPro" id="IPR039928">
    <property type="entry name" value="LNK"/>
</dbReference>
<dbReference type="GO" id="GO:0007623">
    <property type="term" value="P:circadian rhythm"/>
    <property type="evidence" value="ECO:0007669"/>
    <property type="project" value="InterPro"/>
</dbReference>
<accession>A0A0L9U110</accession>
<evidence type="ECO:0000313" key="5">
    <source>
        <dbReference type="Proteomes" id="UP000743370"/>
    </source>
</evidence>
<dbReference type="EMBL" id="JABFOF010000005">
    <property type="protein sequence ID" value="KAG2396572.1"/>
    <property type="molecule type" value="Genomic_DNA"/>
</dbReference>
<feature type="compositionally biased region" description="Basic and acidic residues" evidence="1">
    <location>
        <begin position="347"/>
        <end position="356"/>
    </location>
</feature>
<organism evidence="3 4">
    <name type="scientific">Phaseolus angularis</name>
    <name type="common">Azuki bean</name>
    <name type="synonym">Vigna angularis</name>
    <dbReference type="NCBI Taxonomy" id="3914"/>
    <lineage>
        <taxon>Eukaryota</taxon>
        <taxon>Viridiplantae</taxon>
        <taxon>Streptophyta</taxon>
        <taxon>Embryophyta</taxon>
        <taxon>Tracheophyta</taxon>
        <taxon>Spermatophyta</taxon>
        <taxon>Magnoliopsida</taxon>
        <taxon>eudicotyledons</taxon>
        <taxon>Gunneridae</taxon>
        <taxon>Pentapetalae</taxon>
        <taxon>rosids</taxon>
        <taxon>fabids</taxon>
        <taxon>Fabales</taxon>
        <taxon>Fabaceae</taxon>
        <taxon>Papilionoideae</taxon>
        <taxon>50 kb inversion clade</taxon>
        <taxon>NPAAA clade</taxon>
        <taxon>indigoferoid/millettioid clade</taxon>
        <taxon>Phaseoleae</taxon>
        <taxon>Vigna</taxon>
    </lineage>
</organism>
<evidence type="ECO:0000313" key="4">
    <source>
        <dbReference type="Proteomes" id="UP000053144"/>
    </source>
</evidence>
<gene>
    <name evidence="2" type="ORF">HKW66_Vig0228470</name>
    <name evidence="3" type="ORF">LR48_Vigan02g261000</name>
</gene>
<dbReference type="Proteomes" id="UP000743370">
    <property type="component" value="Unassembled WGS sequence"/>
</dbReference>
<feature type="region of interest" description="Disordered" evidence="1">
    <location>
        <begin position="332"/>
        <end position="356"/>
    </location>
</feature>
<evidence type="ECO:0000313" key="2">
    <source>
        <dbReference type="EMBL" id="KAG2396572.1"/>
    </source>
</evidence>
<dbReference type="KEGG" id="var:108326435"/>
<dbReference type="EMBL" id="CM003372">
    <property type="protein sequence ID" value="KOM36460.1"/>
    <property type="molecule type" value="Genomic_DNA"/>
</dbReference>
<dbReference type="AlphaFoldDB" id="A0A0L9U110"/>
<evidence type="ECO:0000313" key="3">
    <source>
        <dbReference type="EMBL" id="KOM36460.1"/>
    </source>
</evidence>
<reference evidence="2 5" key="3">
    <citation type="submission" date="2020-05" db="EMBL/GenBank/DDBJ databases">
        <title>Vigna angularis (adzuki bean) Var. LongXiaoDou No. 4 denovo assembly.</title>
        <authorList>
            <person name="Xiang H."/>
        </authorList>
    </citation>
    <scope>NUCLEOTIDE SEQUENCE [LARGE SCALE GENOMIC DNA]</scope>
    <source>
        <tissue evidence="2">Leaf</tissue>
    </source>
</reference>
<reference evidence="3" key="2">
    <citation type="submission" date="2015-02" db="EMBL/GenBank/DDBJ databases">
        <authorList>
            <person name="Chooi Y.-H."/>
        </authorList>
    </citation>
    <scope>NUCLEOTIDE SEQUENCE</scope>
    <source>
        <tissue evidence="3">Seedling</tissue>
    </source>
</reference>
<dbReference type="STRING" id="3914.A0A0L9U110"/>
<dbReference type="PANTHER" id="PTHR33334:SF10">
    <property type="entry name" value="PROTEIN LNK4"/>
    <property type="match status" value="1"/>
</dbReference>
<dbReference type="Gramene" id="KOM36460">
    <property type="protein sequence ID" value="KOM36460"/>
    <property type="gene ID" value="LR48_Vigan02g261000"/>
</dbReference>
<dbReference type="OMA" id="YRSDGMW"/>
<reference evidence="4" key="1">
    <citation type="journal article" date="2015" name="Proc. Natl. Acad. Sci. U.S.A.">
        <title>Genome sequencing of adzuki bean (Vigna angularis) provides insight into high starch and low fat accumulation and domestication.</title>
        <authorList>
            <person name="Yang K."/>
            <person name="Tian Z."/>
            <person name="Chen C."/>
            <person name="Luo L."/>
            <person name="Zhao B."/>
            <person name="Wang Z."/>
            <person name="Yu L."/>
            <person name="Li Y."/>
            <person name="Sun Y."/>
            <person name="Li W."/>
            <person name="Chen Y."/>
            <person name="Li Y."/>
            <person name="Zhang Y."/>
            <person name="Ai D."/>
            <person name="Zhao J."/>
            <person name="Shang C."/>
            <person name="Ma Y."/>
            <person name="Wu B."/>
            <person name="Wang M."/>
            <person name="Gao L."/>
            <person name="Sun D."/>
            <person name="Zhang P."/>
            <person name="Guo F."/>
            <person name="Wang W."/>
            <person name="Li Y."/>
            <person name="Wang J."/>
            <person name="Varshney R.K."/>
            <person name="Wang J."/>
            <person name="Ling H.Q."/>
            <person name="Wan P."/>
        </authorList>
    </citation>
    <scope>NUCLEOTIDE SEQUENCE</scope>
    <source>
        <strain evidence="4">cv. Jingnong 6</strain>
    </source>
</reference>
<dbReference type="Proteomes" id="UP000053144">
    <property type="component" value="Chromosome 2"/>
</dbReference>
<dbReference type="GO" id="GO:0006355">
    <property type="term" value="P:regulation of DNA-templated transcription"/>
    <property type="evidence" value="ECO:0007669"/>
    <property type="project" value="InterPro"/>
</dbReference>
<dbReference type="OrthoDB" id="1939712at2759"/>
<evidence type="ECO:0000256" key="1">
    <source>
        <dbReference type="SAM" id="MobiDB-lite"/>
    </source>
</evidence>
<name>A0A0L9U110_PHAAN</name>
<sequence>MDWYYGCENGEYFLPKDQEDLLERYSSPGCWSEWGIKAPECLNSTEEYLTKNTEETEVEFNFIDKSFKDEIEFDPYLQDKDQSSSSSVCGGLSEQFQHTALSCDRQSKYELQDLSTFEHVDDFFLYKQLYKNEPVIAWDSVLEDFTCVENLHKSFLYPENPSSNTNDADHKDVAASGFVSCNSDSKDCLDIEARTIKILDPFEQSNGDKIMPEKLSLEECTLLGFEMLVAKFTENTRICFRDALFRLAKNTKQHAVENLDGDLNLHQEMPHSVYNETMRSVDKKPMESETNIVDRAVANLMFNKMEINILDIPFTTLVNMKREVTGSKVLQEQSSKALDVTQKSHSPHPEKLPAHA</sequence>
<dbReference type="PANTHER" id="PTHR33334">
    <property type="entry name" value="PROTEIN LNK1"/>
    <property type="match status" value="1"/>
</dbReference>
<feature type="compositionally biased region" description="Polar residues" evidence="1">
    <location>
        <begin position="332"/>
        <end position="344"/>
    </location>
</feature>
<protein>
    <submittedName>
        <fullName evidence="2">Protein LNK3-like protein</fullName>
    </submittedName>
</protein>